<keyword evidence="2" id="KW-0472">Membrane</keyword>
<keyword evidence="2" id="KW-1133">Transmembrane helix</keyword>
<keyword evidence="6" id="KW-1185">Reference proteome</keyword>
<dbReference type="PANTHER" id="PTHR40940">
    <property type="entry name" value="PROTEIN BATD-RELATED"/>
    <property type="match status" value="1"/>
</dbReference>
<dbReference type="Pfam" id="PF13584">
    <property type="entry name" value="BatD"/>
    <property type="match status" value="2"/>
</dbReference>
<feature type="transmembrane region" description="Helical" evidence="2">
    <location>
        <begin position="433"/>
        <end position="456"/>
    </location>
</feature>
<gene>
    <name evidence="5" type="ORF">IDSA_01960</name>
</gene>
<accession>A0A094J089</accession>
<protein>
    <recommendedName>
        <fullName evidence="4">DUF7939 domain-containing protein</fullName>
    </recommendedName>
</protein>
<keyword evidence="2" id="KW-0812">Transmembrane</keyword>
<dbReference type="InterPro" id="IPR025738">
    <property type="entry name" value="BatD"/>
</dbReference>
<name>A0A094J089_9GAMM</name>
<feature type="region of interest" description="Disordered" evidence="1">
    <location>
        <begin position="564"/>
        <end position="588"/>
    </location>
</feature>
<organism evidence="5 6">
    <name type="scientific">Pseudidiomarina salinarum</name>
    <dbReference type="NCBI Taxonomy" id="435908"/>
    <lineage>
        <taxon>Bacteria</taxon>
        <taxon>Pseudomonadati</taxon>
        <taxon>Pseudomonadota</taxon>
        <taxon>Gammaproteobacteria</taxon>
        <taxon>Alteromonadales</taxon>
        <taxon>Idiomarinaceae</taxon>
        <taxon>Pseudidiomarina</taxon>
    </lineage>
</organism>
<dbReference type="AlphaFoldDB" id="A0A094J089"/>
<dbReference type="EMBL" id="JPER01000001">
    <property type="protein sequence ID" value="KFZ31499.1"/>
    <property type="molecule type" value="Genomic_DNA"/>
</dbReference>
<comment type="caution">
    <text evidence="5">The sequence shown here is derived from an EMBL/GenBank/DDBJ whole genome shotgun (WGS) entry which is preliminary data.</text>
</comment>
<proteinExistence type="predicted"/>
<evidence type="ECO:0000313" key="6">
    <source>
        <dbReference type="Proteomes" id="UP000054363"/>
    </source>
</evidence>
<dbReference type="STRING" id="435908.IDSA_01960"/>
<evidence type="ECO:0000256" key="3">
    <source>
        <dbReference type="SAM" id="SignalP"/>
    </source>
</evidence>
<evidence type="ECO:0000259" key="4">
    <source>
        <dbReference type="Pfam" id="PF25607"/>
    </source>
</evidence>
<sequence length="588" mass="64134">MPKRFMLILITALFLTGIAQSQAQPANVTTEVNASIDKNPVIAGETFVLSLTVNDALSGSAWQPGAKLDPFRVLNTSTSTSTQIINGEVSRTTEFRTLLQAPEPGSYQIPAITLDNASSQPIELKVVAAGDNTSQAEQRDVFMKASIDASEVYLQQQVKLTARLYLAANLQSGNIIPPQLESAEISQLGADKETYEIINGRRFQVFQRTYLITPQRSGDLSIQGPVFNGQITVSSPGSVFSSFNSTEQVTTATEDIPLRVLPVPDNWPEDAQWLPVQLATLSLELELNDEQVPSEIPVGQPLTLSYRLTVVGVGPDQMPRLQAPDIDNASVYAESPQSASTERNNSLIAQQVLTVAVIPRAAGSLTIPELRIPWFNTQTGRIQYATTEAVTLRVSAPSGLQPVPPEAPGADDVSGEPDVKEQAKVVVEPRPTWWQLMAAGFALLWLVTMLVAYRLYLLQRNARQRKQKRVSEETTSLPAQLKQIKQACDSNDAAAAEQALRHWAQHHLKLADTSLAAIADHFGHTPFRSQLAHLSSCRYASKQTPWQEGKALWRALQAAIRSKQASAGSQDKTNLPQLYPGASGHQGR</sequence>
<dbReference type="Proteomes" id="UP000054363">
    <property type="component" value="Unassembled WGS sequence"/>
</dbReference>
<keyword evidence="3" id="KW-0732">Signal</keyword>
<evidence type="ECO:0000256" key="1">
    <source>
        <dbReference type="SAM" id="MobiDB-lite"/>
    </source>
</evidence>
<reference evidence="5 6" key="1">
    <citation type="submission" date="2014-06" db="EMBL/GenBank/DDBJ databases">
        <title>The draft genome sequence of Idiomarina salinarum ISL-52.</title>
        <authorList>
            <person name="Du J."/>
            <person name="Shao Z."/>
        </authorList>
    </citation>
    <scope>NUCLEOTIDE SEQUENCE [LARGE SCALE GENOMIC DNA]</scope>
    <source>
        <strain evidence="5 6">ISL-52</strain>
    </source>
</reference>
<evidence type="ECO:0000313" key="5">
    <source>
        <dbReference type="EMBL" id="KFZ31499.1"/>
    </source>
</evidence>
<feature type="region of interest" description="Disordered" evidence="1">
    <location>
        <begin position="397"/>
        <end position="418"/>
    </location>
</feature>
<dbReference type="Pfam" id="PF25607">
    <property type="entry name" value="DUF7939"/>
    <property type="match status" value="1"/>
</dbReference>
<feature type="domain" description="DUF7939" evidence="4">
    <location>
        <begin position="479"/>
        <end position="561"/>
    </location>
</feature>
<feature type="chain" id="PRO_5001904788" description="DUF7939 domain-containing protein" evidence="3">
    <location>
        <begin position="24"/>
        <end position="588"/>
    </location>
</feature>
<dbReference type="eggNOG" id="COG0457">
    <property type="taxonomic scope" value="Bacteria"/>
</dbReference>
<feature type="compositionally biased region" description="Polar residues" evidence="1">
    <location>
        <begin position="564"/>
        <end position="576"/>
    </location>
</feature>
<dbReference type="InterPro" id="IPR057699">
    <property type="entry name" value="DUF7939"/>
</dbReference>
<dbReference type="PANTHER" id="PTHR40940:SF1">
    <property type="entry name" value="PROTEIN BATD"/>
    <property type="match status" value="1"/>
</dbReference>
<evidence type="ECO:0000256" key="2">
    <source>
        <dbReference type="SAM" id="Phobius"/>
    </source>
</evidence>
<feature type="signal peptide" evidence="3">
    <location>
        <begin position="1"/>
        <end position="23"/>
    </location>
</feature>